<feature type="region of interest" description="Disordered" evidence="1">
    <location>
        <begin position="97"/>
        <end position="123"/>
    </location>
</feature>
<evidence type="ECO:0000313" key="3">
    <source>
        <dbReference type="EMBL" id="QOR16853.1"/>
    </source>
</evidence>
<sequence>MSDFIVNSFQLPNSVVDELLADLTGAELKCYLLVVRKTKGWNKEIDSISIGQFMEVTGLSNRSVITACESLVEMGLLERSGGERKLNTYSVKSFEISQTGEKSSSDETGENFSQTGEKSSSDLVKKVHTQNNNKNTIQNTSKKNTKKSVLELLADFGITGQLADDFMIHRKACKAPITGTALKGFQREADKAGIPLAEAITISIERNWRGFKSEWDWRGGGVIHRQPQKMTFTEKNAQPWNREEDWEGVF</sequence>
<proteinExistence type="predicted"/>
<dbReference type="Gene3D" id="1.10.10.10">
    <property type="entry name" value="Winged helix-like DNA-binding domain superfamily/Winged helix DNA-binding domain"/>
    <property type="match status" value="1"/>
</dbReference>
<dbReference type="InterPro" id="IPR036388">
    <property type="entry name" value="WH-like_DNA-bd_sf"/>
</dbReference>
<dbReference type="AlphaFoldDB" id="A0A7M1NV63"/>
<dbReference type="Proteomes" id="UP000595009">
    <property type="component" value="Chromosome"/>
</dbReference>
<evidence type="ECO:0000259" key="2">
    <source>
        <dbReference type="Pfam" id="PF04492"/>
    </source>
</evidence>
<dbReference type="GO" id="GO:0006260">
    <property type="term" value="P:DNA replication"/>
    <property type="evidence" value="ECO:0007669"/>
    <property type="project" value="InterPro"/>
</dbReference>
<reference evidence="3 4" key="1">
    <citation type="submission" date="2020-10" db="EMBL/GenBank/DDBJ databases">
        <title>Genomic diversity and antimicrobial resistance of Haemophilus colonising the airways of young children with cystic fibrosis.</title>
        <authorList>
            <person name="Watts S.C."/>
            <person name="Judd L.M."/>
            <person name="Carzino R."/>
            <person name="Ranganathan S."/>
            <person name="Holt K.E."/>
        </authorList>
    </citation>
    <scope>NUCLEOTIDE SEQUENCE [LARGE SCALE GENOMIC DNA]</scope>
    <source>
        <strain evidence="3 4">M1C137_2</strain>
    </source>
</reference>
<feature type="domain" description="Bacteriophage lambda Replication protein O N-terminal" evidence="2">
    <location>
        <begin position="10"/>
        <end position="88"/>
    </location>
</feature>
<protein>
    <submittedName>
        <fullName evidence="3">Replication protein</fullName>
    </submittedName>
</protein>
<evidence type="ECO:0000313" key="4">
    <source>
        <dbReference type="Proteomes" id="UP000595009"/>
    </source>
</evidence>
<dbReference type="EMBL" id="CP063120">
    <property type="protein sequence ID" value="QOR16853.1"/>
    <property type="molecule type" value="Genomic_DNA"/>
</dbReference>
<dbReference type="InterPro" id="IPR006497">
    <property type="entry name" value="Phage_lambda_VrpO_N"/>
</dbReference>
<gene>
    <name evidence="3" type="ORF">INP94_08230</name>
</gene>
<evidence type="ECO:0000256" key="1">
    <source>
        <dbReference type="SAM" id="MobiDB-lite"/>
    </source>
</evidence>
<accession>A0A7M1NV63</accession>
<name>A0A7M1NV63_HAEPA</name>
<dbReference type="RefSeq" id="WP_197543282.1">
    <property type="nucleotide sequence ID" value="NZ_CP063120.1"/>
</dbReference>
<dbReference type="Pfam" id="PF04492">
    <property type="entry name" value="Phage_rep_O"/>
    <property type="match status" value="1"/>
</dbReference>
<organism evidence="3 4">
    <name type="scientific">Haemophilus parainfluenzae</name>
    <dbReference type="NCBI Taxonomy" id="729"/>
    <lineage>
        <taxon>Bacteria</taxon>
        <taxon>Pseudomonadati</taxon>
        <taxon>Pseudomonadota</taxon>
        <taxon>Gammaproteobacteria</taxon>
        <taxon>Pasteurellales</taxon>
        <taxon>Pasteurellaceae</taxon>
        <taxon>Haemophilus</taxon>
    </lineage>
</organism>